<dbReference type="InterPro" id="IPR006564">
    <property type="entry name" value="Znf_PMZ"/>
</dbReference>
<feature type="domain" description="SWIM-type" evidence="6">
    <location>
        <begin position="697"/>
        <end position="734"/>
    </location>
</feature>
<keyword evidence="2 4" id="KW-0863">Zinc-finger</keyword>
<proteinExistence type="predicted"/>
<dbReference type="Pfam" id="PF04434">
    <property type="entry name" value="SWIM"/>
    <property type="match status" value="1"/>
</dbReference>
<dbReference type="Pfam" id="PF03101">
    <property type="entry name" value="FAR1"/>
    <property type="match status" value="1"/>
</dbReference>
<keyword evidence="1" id="KW-0479">Metal-binding</keyword>
<dbReference type="PANTHER" id="PTHR47718:SF7">
    <property type="entry name" value="PROTEIN FAR1-RELATED SEQUENCE"/>
    <property type="match status" value="1"/>
</dbReference>
<keyword evidence="8" id="KW-1185">Reference proteome</keyword>
<dbReference type="SMART" id="SM00575">
    <property type="entry name" value="ZnF_PMZ"/>
    <property type="match status" value="1"/>
</dbReference>
<feature type="region of interest" description="Disordered" evidence="5">
    <location>
        <begin position="842"/>
        <end position="864"/>
    </location>
</feature>
<dbReference type="InterPro" id="IPR007527">
    <property type="entry name" value="Znf_SWIM"/>
</dbReference>
<evidence type="ECO:0000313" key="7">
    <source>
        <dbReference type="EMBL" id="KAK1407999.1"/>
    </source>
</evidence>
<dbReference type="Pfam" id="PF10551">
    <property type="entry name" value="MULE"/>
    <property type="match status" value="1"/>
</dbReference>
<evidence type="ECO:0000259" key="6">
    <source>
        <dbReference type="PROSITE" id="PS50966"/>
    </source>
</evidence>
<evidence type="ECO:0000256" key="4">
    <source>
        <dbReference type="PROSITE-ProRule" id="PRU00325"/>
    </source>
</evidence>
<reference evidence="7" key="1">
    <citation type="journal article" date="2023" name="bioRxiv">
        <title>Improved chromosome-level genome assembly for marigold (Tagetes erecta).</title>
        <authorList>
            <person name="Jiang F."/>
            <person name="Yuan L."/>
            <person name="Wang S."/>
            <person name="Wang H."/>
            <person name="Xu D."/>
            <person name="Wang A."/>
            <person name="Fan W."/>
        </authorList>
    </citation>
    <scope>NUCLEOTIDE SEQUENCE</scope>
    <source>
        <strain evidence="7">WSJ</strain>
        <tissue evidence="7">Leaf</tissue>
    </source>
</reference>
<dbReference type="PANTHER" id="PTHR47718">
    <property type="entry name" value="OS01G0519700 PROTEIN"/>
    <property type="match status" value="1"/>
</dbReference>
<protein>
    <recommendedName>
        <fullName evidence="6">SWIM-type domain-containing protein</fullName>
    </recommendedName>
</protein>
<evidence type="ECO:0000256" key="3">
    <source>
        <dbReference type="ARBA" id="ARBA00022833"/>
    </source>
</evidence>
<dbReference type="GO" id="GO:0008270">
    <property type="term" value="F:zinc ion binding"/>
    <property type="evidence" value="ECO:0007669"/>
    <property type="project" value="UniProtKB-KW"/>
</dbReference>
<dbReference type="AlphaFoldDB" id="A0AAD8JR51"/>
<evidence type="ECO:0000313" key="8">
    <source>
        <dbReference type="Proteomes" id="UP001229421"/>
    </source>
</evidence>
<name>A0AAD8JR51_TARER</name>
<evidence type="ECO:0000256" key="1">
    <source>
        <dbReference type="ARBA" id="ARBA00022723"/>
    </source>
</evidence>
<dbReference type="InterPro" id="IPR018289">
    <property type="entry name" value="MULE_transposase_dom"/>
</dbReference>
<gene>
    <name evidence="7" type="ORF">QVD17_39628</name>
</gene>
<evidence type="ECO:0000256" key="5">
    <source>
        <dbReference type="SAM" id="MobiDB-lite"/>
    </source>
</evidence>
<accession>A0AAD8JR51</accession>
<dbReference type="Proteomes" id="UP001229421">
    <property type="component" value="Unassembled WGS sequence"/>
</dbReference>
<sequence>MNFKRHIFLVKLEDATKLPCRRCKDGLDGFGQPYQIAEQQIMQQKQLIKLLMDLDNLNGLSISRKCSLLRGKLAPAKVKVTVRSSTDGASPLLTEGESEYDAVRRATYTRKPLKTTTDLLDKYIKLFYIQHICTTMDLGVQSQETFETNEIEDIDAHGYLDINNGCDAERDLTNNVDMDFGFENEATNDVIGKVFDTPNDAYSFYNHYALLHGFGIRIFSTYKNTTTNEHYRKKFVCNKQGFKDLKRDNCKDTNKRRRELRTGCEAFLRISKDKDGKWLVDKFNDSHNHEVTLTPSKAMKHRSHAKFHRSMACKSLMLELGQSGLKPCQIKKVVNTMKSPNENDVTSKQCADVLADQRKQYRGKEFYGLIKHFQDKSNEDDSFYFVLDLFEDGSPRNIFWADGRSRDSYLKFGDVVVFDVTYQTNKFMMPFAPFVGVNHHGQSILFGAALLENEKQYNFEWLFQTFLKCMFDKYPSAMITDQDKAICNAIKVVFPETRHRYCSWHMKKHEIEHLRSLKVRYTEFQELHKQWVKSNTIEEFESRWETLCEKYKFESGSWIIEMYNQRKYWAKAFLKDCFFAGMTSSGRSESIHSFFDGYVNSKTTLNEFAIQYDKAVEARRAAEEDQDFKTMNSKPILSSVNLLEAKAGSRYTRKLFDVFKKEWTEATFNLSHERIFKNSEAIIYKVGQLDIDKIYWRTVNFRLSEKIDVTCSCAKFETYGMLCKHILYVLKKRHVETLPDRYILPRWTLDARYKLDNCSIGIEDTHSENGVSALTLWCVQSNFRKAIEHARDSTSEIKKLNSMLVKFLEDQAIRLKSKHTEMAPQNSDTGTSQVNMMPQISVRDPPARTNTKGRPKSATRNKSFLEAPKKRACSYCGGLGHYINGCTKKKADESMQEKEDECTIGAFGLQIMAANQLILMVKNGNLSGQTSANRN</sequence>
<evidence type="ECO:0000256" key="2">
    <source>
        <dbReference type="ARBA" id="ARBA00022771"/>
    </source>
</evidence>
<comment type="caution">
    <text evidence="7">The sequence shown here is derived from an EMBL/GenBank/DDBJ whole genome shotgun (WGS) entry which is preliminary data.</text>
</comment>
<dbReference type="PROSITE" id="PS50966">
    <property type="entry name" value="ZF_SWIM"/>
    <property type="match status" value="1"/>
</dbReference>
<organism evidence="7 8">
    <name type="scientific">Tagetes erecta</name>
    <name type="common">African marigold</name>
    <dbReference type="NCBI Taxonomy" id="13708"/>
    <lineage>
        <taxon>Eukaryota</taxon>
        <taxon>Viridiplantae</taxon>
        <taxon>Streptophyta</taxon>
        <taxon>Embryophyta</taxon>
        <taxon>Tracheophyta</taxon>
        <taxon>Spermatophyta</taxon>
        <taxon>Magnoliopsida</taxon>
        <taxon>eudicotyledons</taxon>
        <taxon>Gunneridae</taxon>
        <taxon>Pentapetalae</taxon>
        <taxon>asterids</taxon>
        <taxon>campanulids</taxon>
        <taxon>Asterales</taxon>
        <taxon>Asteraceae</taxon>
        <taxon>Asteroideae</taxon>
        <taxon>Heliantheae alliance</taxon>
        <taxon>Tageteae</taxon>
        <taxon>Tagetes</taxon>
    </lineage>
</organism>
<dbReference type="EMBL" id="JAUHHV010000011">
    <property type="protein sequence ID" value="KAK1407999.1"/>
    <property type="molecule type" value="Genomic_DNA"/>
</dbReference>
<dbReference type="InterPro" id="IPR004330">
    <property type="entry name" value="FAR1_DNA_bnd_dom"/>
</dbReference>
<keyword evidence="3" id="KW-0862">Zinc</keyword>